<dbReference type="Proteomes" id="UP000192472">
    <property type="component" value="Unassembled WGS sequence"/>
</dbReference>
<gene>
    <name evidence="1" type="ORF">SAMN04488029_3712</name>
</gene>
<evidence type="ECO:0000313" key="1">
    <source>
        <dbReference type="EMBL" id="SMD38257.1"/>
    </source>
</evidence>
<dbReference type="EMBL" id="FWYF01000004">
    <property type="protein sequence ID" value="SMD38257.1"/>
    <property type="molecule type" value="Genomic_DNA"/>
</dbReference>
<dbReference type="AlphaFoldDB" id="A0A1W2GNN9"/>
<dbReference type="STRING" id="692418.SAMN04488029_3712"/>
<name>A0A1W2GNN9_REIFA</name>
<keyword evidence="2" id="KW-1185">Reference proteome</keyword>
<sequence>MSISCDIAVAGAFAISDKIGNKPCITLFSFHLFKNINCT</sequence>
<reference evidence="1 2" key="1">
    <citation type="submission" date="2017-04" db="EMBL/GenBank/DDBJ databases">
        <authorList>
            <person name="Afonso C.L."/>
            <person name="Miller P.J."/>
            <person name="Scott M.A."/>
            <person name="Spackman E."/>
            <person name="Goraichik I."/>
            <person name="Dimitrov K.M."/>
            <person name="Suarez D.L."/>
            <person name="Swayne D.E."/>
        </authorList>
    </citation>
    <scope>NUCLEOTIDE SEQUENCE [LARGE SCALE GENOMIC DNA]</scope>
    <source>
        <strain evidence="1 2">DSM 26133</strain>
    </source>
</reference>
<accession>A0A1W2GNN9</accession>
<organism evidence="1 2">
    <name type="scientific">Reichenbachiella faecimaris</name>
    <dbReference type="NCBI Taxonomy" id="692418"/>
    <lineage>
        <taxon>Bacteria</taxon>
        <taxon>Pseudomonadati</taxon>
        <taxon>Bacteroidota</taxon>
        <taxon>Cytophagia</taxon>
        <taxon>Cytophagales</taxon>
        <taxon>Reichenbachiellaceae</taxon>
        <taxon>Reichenbachiella</taxon>
    </lineage>
</organism>
<protein>
    <submittedName>
        <fullName evidence="1">Uncharacterized protein</fullName>
    </submittedName>
</protein>
<evidence type="ECO:0000313" key="2">
    <source>
        <dbReference type="Proteomes" id="UP000192472"/>
    </source>
</evidence>
<proteinExistence type="predicted"/>